<gene>
    <name evidence="1" type="ORF">Sliba_44060</name>
</gene>
<accession>A0A640TJC5</accession>
<protein>
    <submittedName>
        <fullName evidence="1">Uncharacterized protein</fullName>
    </submittedName>
</protein>
<dbReference type="AlphaFoldDB" id="A0A640TJC5"/>
<organism evidence="1 2">
    <name type="scientific">Streptomyces nigrescens</name>
    <dbReference type="NCBI Taxonomy" id="1920"/>
    <lineage>
        <taxon>Bacteria</taxon>
        <taxon>Bacillati</taxon>
        <taxon>Actinomycetota</taxon>
        <taxon>Actinomycetes</taxon>
        <taxon>Kitasatosporales</taxon>
        <taxon>Streptomycetaceae</taxon>
        <taxon>Streptomyces</taxon>
    </lineage>
</organism>
<dbReference type="EMBL" id="BLIP01000001">
    <property type="protein sequence ID" value="GFE23953.1"/>
    <property type="molecule type" value="Genomic_DNA"/>
</dbReference>
<comment type="caution">
    <text evidence="1">The sequence shown here is derived from an EMBL/GenBank/DDBJ whole genome shotgun (WGS) entry which is preliminary data.</text>
</comment>
<evidence type="ECO:0000313" key="1">
    <source>
        <dbReference type="EMBL" id="GFE23953.1"/>
    </source>
</evidence>
<evidence type="ECO:0000313" key="2">
    <source>
        <dbReference type="Proteomes" id="UP000429552"/>
    </source>
</evidence>
<proteinExistence type="predicted"/>
<dbReference type="Proteomes" id="UP000429552">
    <property type="component" value="Unassembled WGS sequence"/>
</dbReference>
<name>A0A640TJC5_STRNI</name>
<reference evidence="1 2" key="1">
    <citation type="submission" date="2019-12" db="EMBL/GenBank/DDBJ databases">
        <title>Whole genome shotgun sequence of Streptomyces libani subsp. libani NBRC 13452.</title>
        <authorList>
            <person name="Ichikawa N."/>
            <person name="Kimura A."/>
            <person name="Kitahashi Y."/>
            <person name="Komaki H."/>
            <person name="Tamura T."/>
        </authorList>
    </citation>
    <scope>NUCLEOTIDE SEQUENCE [LARGE SCALE GENOMIC DNA]</scope>
    <source>
        <strain evidence="1 2">NBRC 13452</strain>
    </source>
</reference>
<sequence length="109" mass="11695">MTGRGPAPGLWTNQGVRVRARKAGLLGQRPWGRTAGANGGRGTDTASDCFAARVHAELAEDLPDEDLGEDLADVLERYEPGTGPGADAEADEEFLETVREAQERIQRGY</sequence>